<evidence type="ECO:0000256" key="4">
    <source>
        <dbReference type="ARBA" id="ARBA00023002"/>
    </source>
</evidence>
<evidence type="ECO:0000256" key="2">
    <source>
        <dbReference type="ARBA" id="ARBA00022617"/>
    </source>
</evidence>
<dbReference type="InterPro" id="IPR017972">
    <property type="entry name" value="Cyt_P450_CS"/>
</dbReference>
<keyword evidence="9" id="KW-1185">Reference proteome</keyword>
<dbReference type="RefSeq" id="WP_184351719.1">
    <property type="nucleotide sequence ID" value="NZ_JACHJH010000011.1"/>
</dbReference>
<name>A0A7W7PN05_9ACTN</name>
<dbReference type="InterPro" id="IPR036396">
    <property type="entry name" value="Cyt_P450_sf"/>
</dbReference>
<sequence>MPTGHVTELTSAAPDFFADPYSAYRKIGADGPVRQLRMPGGETVWMVFGYDTVRTALADSRLCNDSRHSAAYREDDSAVGRNMLKADPPDHTRLRTLVSRQFTARRIGKLRSRIEEISAELLDAVASSGRTDLVSAYAIPLPITAICELLGVPAADRETFLGWSNKLVDVTGPEAAAAAGAAAAAMTEYLTGLIEEKRRRTAGADADLLHVLARAQDEDNDRLSPDELLGMAFLLLVAGHETTVNLISSAVHLLLRNPDQLAALRADPGLLDGTIEETLRYEPPIQVAAYRYTSEPLTLAGTDIPQGERVVLSLASANRDAAYFPDPDRFDIHRDLTANRAQLAFSHGIHYCLGAQLARLEAVVALTDLLKRFPGLALDEAAAPEWRPSLLRGLRTLPVRW</sequence>
<dbReference type="PANTHER" id="PTHR46696:SF1">
    <property type="entry name" value="CYTOCHROME P450 YJIB-RELATED"/>
    <property type="match status" value="1"/>
</dbReference>
<dbReference type="Pfam" id="PF00067">
    <property type="entry name" value="p450"/>
    <property type="match status" value="1"/>
</dbReference>
<dbReference type="Gene3D" id="1.10.630.10">
    <property type="entry name" value="Cytochrome P450"/>
    <property type="match status" value="1"/>
</dbReference>
<dbReference type="GO" id="GO:0005506">
    <property type="term" value="F:iron ion binding"/>
    <property type="evidence" value="ECO:0007669"/>
    <property type="project" value="InterPro"/>
</dbReference>
<proteinExistence type="inferred from homology"/>
<dbReference type="Proteomes" id="UP000556084">
    <property type="component" value="Unassembled WGS sequence"/>
</dbReference>
<keyword evidence="4 7" id="KW-0560">Oxidoreductase</keyword>
<protein>
    <submittedName>
        <fullName evidence="8">Cytochrome P450</fullName>
    </submittedName>
</protein>
<dbReference type="EMBL" id="JACHJH010000011">
    <property type="protein sequence ID" value="MBB4895924.1"/>
    <property type="molecule type" value="Genomic_DNA"/>
</dbReference>
<dbReference type="PROSITE" id="PS00086">
    <property type="entry name" value="CYTOCHROME_P450"/>
    <property type="match status" value="1"/>
</dbReference>
<dbReference type="PRINTS" id="PR00385">
    <property type="entry name" value="P450"/>
</dbReference>
<evidence type="ECO:0000313" key="9">
    <source>
        <dbReference type="Proteomes" id="UP000556084"/>
    </source>
</evidence>
<dbReference type="FunFam" id="1.10.630.10:FF:000018">
    <property type="entry name" value="Cytochrome P450 monooxygenase"/>
    <property type="match status" value="1"/>
</dbReference>
<evidence type="ECO:0000256" key="5">
    <source>
        <dbReference type="ARBA" id="ARBA00023004"/>
    </source>
</evidence>
<evidence type="ECO:0000313" key="8">
    <source>
        <dbReference type="EMBL" id="MBB4895924.1"/>
    </source>
</evidence>
<reference evidence="8 9" key="1">
    <citation type="submission" date="2020-08" db="EMBL/GenBank/DDBJ databases">
        <title>Genomic Encyclopedia of Type Strains, Phase III (KMG-III): the genomes of soil and plant-associated and newly described type strains.</title>
        <authorList>
            <person name="Whitman W."/>
        </authorList>
    </citation>
    <scope>NUCLEOTIDE SEQUENCE [LARGE SCALE GENOMIC DNA]</scope>
    <source>
        <strain evidence="8 9">CECT 3266</strain>
    </source>
</reference>
<dbReference type="InterPro" id="IPR001128">
    <property type="entry name" value="Cyt_P450"/>
</dbReference>
<dbReference type="SUPFAM" id="SSF48264">
    <property type="entry name" value="Cytochrome P450"/>
    <property type="match status" value="1"/>
</dbReference>
<comment type="caution">
    <text evidence="8">The sequence shown here is derived from an EMBL/GenBank/DDBJ whole genome shotgun (WGS) entry which is preliminary data.</text>
</comment>
<dbReference type="AlphaFoldDB" id="A0A7W7PN05"/>
<gene>
    <name evidence="8" type="ORF">FHS39_005006</name>
</gene>
<dbReference type="PANTHER" id="PTHR46696">
    <property type="entry name" value="P450, PUTATIVE (EUROFUNG)-RELATED"/>
    <property type="match status" value="1"/>
</dbReference>
<evidence type="ECO:0000256" key="6">
    <source>
        <dbReference type="ARBA" id="ARBA00023033"/>
    </source>
</evidence>
<dbReference type="CDD" id="cd11029">
    <property type="entry name" value="CYP107-like"/>
    <property type="match status" value="1"/>
</dbReference>
<keyword evidence="2 7" id="KW-0349">Heme</keyword>
<comment type="similarity">
    <text evidence="1 7">Belongs to the cytochrome P450 family.</text>
</comment>
<dbReference type="GO" id="GO:0016705">
    <property type="term" value="F:oxidoreductase activity, acting on paired donors, with incorporation or reduction of molecular oxygen"/>
    <property type="evidence" value="ECO:0007669"/>
    <property type="project" value="InterPro"/>
</dbReference>
<organism evidence="8 9">
    <name type="scientific">Streptomyces olivoverticillatus</name>
    <dbReference type="NCBI Taxonomy" id="66427"/>
    <lineage>
        <taxon>Bacteria</taxon>
        <taxon>Bacillati</taxon>
        <taxon>Actinomycetota</taxon>
        <taxon>Actinomycetes</taxon>
        <taxon>Kitasatosporales</taxon>
        <taxon>Streptomycetaceae</taxon>
        <taxon>Streptomyces</taxon>
    </lineage>
</organism>
<dbReference type="GO" id="GO:0004497">
    <property type="term" value="F:monooxygenase activity"/>
    <property type="evidence" value="ECO:0007669"/>
    <property type="project" value="UniProtKB-KW"/>
</dbReference>
<keyword evidence="3 7" id="KW-0479">Metal-binding</keyword>
<keyword evidence="5 7" id="KW-0408">Iron</keyword>
<accession>A0A7W7PN05</accession>
<evidence type="ECO:0000256" key="7">
    <source>
        <dbReference type="RuleBase" id="RU000461"/>
    </source>
</evidence>
<dbReference type="PRINTS" id="PR00359">
    <property type="entry name" value="BP450"/>
</dbReference>
<dbReference type="GO" id="GO:0020037">
    <property type="term" value="F:heme binding"/>
    <property type="evidence" value="ECO:0007669"/>
    <property type="project" value="InterPro"/>
</dbReference>
<evidence type="ECO:0000256" key="1">
    <source>
        <dbReference type="ARBA" id="ARBA00010617"/>
    </source>
</evidence>
<evidence type="ECO:0000256" key="3">
    <source>
        <dbReference type="ARBA" id="ARBA00022723"/>
    </source>
</evidence>
<dbReference type="InterPro" id="IPR002397">
    <property type="entry name" value="Cyt_P450_B"/>
</dbReference>
<keyword evidence="6 7" id="KW-0503">Monooxygenase</keyword>